<reference evidence="2 3" key="1">
    <citation type="submission" date="2024-10" db="EMBL/GenBank/DDBJ databases">
        <title>The Natural Products Discovery Center: Release of the First 8490 Sequenced Strains for Exploring Actinobacteria Biosynthetic Diversity.</title>
        <authorList>
            <person name="Kalkreuter E."/>
            <person name="Kautsar S.A."/>
            <person name="Yang D."/>
            <person name="Bader C.D."/>
            <person name="Teijaro C.N."/>
            <person name="Fluegel L."/>
            <person name="Davis C.M."/>
            <person name="Simpson J.R."/>
            <person name="Lauterbach L."/>
            <person name="Steele A.D."/>
            <person name="Gui C."/>
            <person name="Meng S."/>
            <person name="Li G."/>
            <person name="Viehrig K."/>
            <person name="Ye F."/>
            <person name="Su P."/>
            <person name="Kiefer A.F."/>
            <person name="Nichols A."/>
            <person name="Cepeda A.J."/>
            <person name="Yan W."/>
            <person name="Fan B."/>
            <person name="Jiang Y."/>
            <person name="Adhikari A."/>
            <person name="Zheng C.-J."/>
            <person name="Schuster L."/>
            <person name="Cowan T.M."/>
            <person name="Smanski M.J."/>
            <person name="Chevrette M.G."/>
            <person name="De Carvalho L.P.S."/>
            <person name="Shen B."/>
        </authorList>
    </citation>
    <scope>NUCLEOTIDE SEQUENCE [LARGE SCALE GENOMIC DNA]</scope>
    <source>
        <strain evidence="2 3">NPDC006488</strain>
    </source>
</reference>
<dbReference type="RefSeq" id="WP_388115671.1">
    <property type="nucleotide sequence ID" value="NZ_JBIAHM010000040.1"/>
</dbReference>
<evidence type="ECO:0008006" key="4">
    <source>
        <dbReference type="Google" id="ProtNLM"/>
    </source>
</evidence>
<proteinExistence type="predicted"/>
<feature type="region of interest" description="Disordered" evidence="1">
    <location>
        <begin position="1"/>
        <end position="23"/>
    </location>
</feature>
<accession>A0ABW6MMU0</accession>
<name>A0ABW6MMU0_9ACTN</name>
<gene>
    <name evidence="2" type="ORF">ACFYNQ_51010</name>
</gene>
<organism evidence="2 3">
    <name type="scientific">Streptomyces hokutonensis</name>
    <dbReference type="NCBI Taxonomy" id="1306990"/>
    <lineage>
        <taxon>Bacteria</taxon>
        <taxon>Bacillati</taxon>
        <taxon>Actinomycetota</taxon>
        <taxon>Actinomycetes</taxon>
        <taxon>Kitasatosporales</taxon>
        <taxon>Streptomycetaceae</taxon>
        <taxon>Streptomyces</taxon>
    </lineage>
</organism>
<protein>
    <recommendedName>
        <fullName evidence="4">Prephenate dehydratase</fullName>
    </recommendedName>
</protein>
<evidence type="ECO:0000313" key="3">
    <source>
        <dbReference type="Proteomes" id="UP001601303"/>
    </source>
</evidence>
<evidence type="ECO:0000313" key="2">
    <source>
        <dbReference type="EMBL" id="MFE9606852.1"/>
    </source>
</evidence>
<sequence length="214" mass="24043">MPDIYCPEQPFHPSDPPEHRAGKEFGDKVVTLGPTGTDAEAVAHQLFTHVELAESFNEAMQIACLTGICALVPAGYLERDRTGIHHSWVDLHFSYSDRLQLIRLWEQPTKEMCLAINSERFSSISEVKSLAIHPATLVFARRYLPHARITYVRAKPLAARMAAAAHTDACIASLDVVQQEKSLRPVLMFTPTMIWCLYSTSRREPPTGEDEQNE</sequence>
<evidence type="ECO:0000256" key="1">
    <source>
        <dbReference type="SAM" id="MobiDB-lite"/>
    </source>
</evidence>
<comment type="caution">
    <text evidence="2">The sequence shown here is derived from an EMBL/GenBank/DDBJ whole genome shotgun (WGS) entry which is preliminary data.</text>
</comment>
<keyword evidence="3" id="KW-1185">Reference proteome</keyword>
<dbReference type="Proteomes" id="UP001601303">
    <property type="component" value="Unassembled WGS sequence"/>
</dbReference>
<dbReference type="EMBL" id="JBIAHM010000040">
    <property type="protein sequence ID" value="MFE9606852.1"/>
    <property type="molecule type" value="Genomic_DNA"/>
</dbReference>